<dbReference type="GO" id="GO:0008137">
    <property type="term" value="F:NADH dehydrogenase (ubiquinone) activity"/>
    <property type="evidence" value="ECO:0007669"/>
    <property type="project" value="InterPro"/>
</dbReference>
<evidence type="ECO:0000256" key="4">
    <source>
        <dbReference type="ARBA" id="ARBA00007523"/>
    </source>
</evidence>
<dbReference type="PROSITE" id="PS00645">
    <property type="entry name" value="COMPLEX1_51K_2"/>
    <property type="match status" value="1"/>
</dbReference>
<evidence type="ECO:0000256" key="8">
    <source>
        <dbReference type="ARBA" id="ARBA00023014"/>
    </source>
</evidence>
<reference evidence="10 11" key="1">
    <citation type="submission" date="2020-03" db="EMBL/GenBank/DDBJ databases">
        <title>Bradyrhizobium diversity isolated from nodules of Indigofera sp.</title>
        <authorList>
            <person name="Klepa M."/>
            <person name="Helene L."/>
            <person name="Hungria M."/>
        </authorList>
    </citation>
    <scope>NUCLEOTIDE SEQUENCE [LARGE SCALE GENOMIC DNA]</scope>
    <source>
        <strain evidence="10 11">WSM 1791</strain>
    </source>
</reference>
<keyword evidence="5" id="KW-0004">4Fe-4S</keyword>
<dbReference type="InterPro" id="IPR036249">
    <property type="entry name" value="Thioredoxin-like_sf"/>
</dbReference>
<dbReference type="SUPFAM" id="SSF140490">
    <property type="entry name" value="Nqo1C-terminal domain-like"/>
    <property type="match status" value="1"/>
</dbReference>
<keyword evidence="8" id="KW-0411">Iron-sulfur</keyword>
<dbReference type="PANTHER" id="PTHR43578">
    <property type="entry name" value="NADH-QUINONE OXIDOREDUCTASE SUBUNIT F"/>
    <property type="match status" value="1"/>
</dbReference>
<evidence type="ECO:0000256" key="3">
    <source>
        <dbReference type="ARBA" id="ARBA00002378"/>
    </source>
</evidence>
<dbReference type="SUPFAM" id="SSF52833">
    <property type="entry name" value="Thioredoxin-like"/>
    <property type="match status" value="1"/>
</dbReference>
<dbReference type="InterPro" id="IPR001949">
    <property type="entry name" value="NADH-UbQ_OxRdtase_51kDa_CS"/>
</dbReference>
<dbReference type="Gene3D" id="6.10.250.1450">
    <property type="match status" value="1"/>
</dbReference>
<feature type="domain" description="NADH-ubiquinone oxidoreductase 51kDa subunit iron-sulphur binding" evidence="9">
    <location>
        <begin position="425"/>
        <end position="470"/>
    </location>
</feature>
<evidence type="ECO:0000256" key="7">
    <source>
        <dbReference type="ARBA" id="ARBA00023004"/>
    </source>
</evidence>
<comment type="similarity">
    <text evidence="4">Belongs to the complex I 51 kDa subunit family.</text>
</comment>
<organism evidence="10 11">
    <name type="scientific">Bradyrhizobium australiense</name>
    <dbReference type="NCBI Taxonomy" id="2721161"/>
    <lineage>
        <taxon>Bacteria</taxon>
        <taxon>Pseudomonadati</taxon>
        <taxon>Pseudomonadota</taxon>
        <taxon>Alphaproteobacteria</taxon>
        <taxon>Hyphomicrobiales</taxon>
        <taxon>Nitrobacteraceae</taxon>
        <taxon>Bradyrhizobium</taxon>
    </lineage>
</organism>
<gene>
    <name evidence="10" type="ORF">HCN58_27615</name>
</gene>
<evidence type="ECO:0000259" key="9">
    <source>
        <dbReference type="SMART" id="SM00928"/>
    </source>
</evidence>
<comment type="cofactor">
    <cofactor evidence="1">
        <name>FMN</name>
        <dbReference type="ChEBI" id="CHEBI:58210"/>
    </cofactor>
</comment>
<dbReference type="GO" id="GO:0010181">
    <property type="term" value="F:FMN binding"/>
    <property type="evidence" value="ECO:0007669"/>
    <property type="project" value="InterPro"/>
</dbReference>
<dbReference type="Gene3D" id="1.20.1440.230">
    <property type="entry name" value="NADH-ubiquinone oxidoreductase 51kDa subunit, iron-sulphur binding domain"/>
    <property type="match status" value="1"/>
</dbReference>
<keyword evidence="6" id="KW-0479">Metal-binding</keyword>
<evidence type="ECO:0000313" key="11">
    <source>
        <dbReference type="Proteomes" id="UP000544122"/>
    </source>
</evidence>
<dbReference type="FunFam" id="3.40.50.11540:FF:000001">
    <property type="entry name" value="NADH dehydrogenase [ubiquinone] flavoprotein 1, mitochondrial"/>
    <property type="match status" value="1"/>
</dbReference>
<dbReference type="PANTHER" id="PTHR43578:SF3">
    <property type="entry name" value="NADH-QUINONE OXIDOREDUCTASE SUBUNIT F"/>
    <property type="match status" value="1"/>
</dbReference>
<evidence type="ECO:0000256" key="5">
    <source>
        <dbReference type="ARBA" id="ARBA00022485"/>
    </source>
</evidence>
<dbReference type="RefSeq" id="WP_171582513.1">
    <property type="nucleotide sequence ID" value="NZ_JAAVLX010000010.1"/>
</dbReference>
<sequence>MTMRIFVSRDAGAVAVGADEVATALEHAAIKSGVAVEVIRTGSRGLYWLEPMVEVATSQGRVAFGPVAAADAPSVFEAMTAGSPHPLRLGVTDEIPWLKRQTRLTFARCGVIDPRSAKDYCDHDGYRGLERALTLTSDEILTEVTTSGLRGRGGAGFPTGIKWTTVAQASADRKYIVCNADEGDSGTFADRMIMEGDPLVVIEGMTIAGVAVGATKGYIYIRSEYPHAVAAMNAAIAAARRTGYLGERILGSSHNFDLEVRVGAGAYVCGEETSLLESLEGRRGIVRAKPPLPAHKGLFGRPTVINNVLSFAAIPFILAGGAKAYADFGMGRSRGTMPIQLAGNIRYGGLFETAFGVTLGELVDDIGGGTLTGRPVRAAQVGGPLGAYFPRTLFDTPFDYEAFAVRDGLIGHGGIVVFDDGVDMAKQARFAMEFCAVESCGKCTPCRIGSTRGVETIDKIINGERIAENLAVVEDLCNTMKFGSLCALGGFTPYPVLSALKHFREDFGPAPVTLQAAE</sequence>
<dbReference type="SUPFAM" id="SSF142019">
    <property type="entry name" value="Nqo1 FMN-binding domain-like"/>
    <property type="match status" value="1"/>
</dbReference>
<dbReference type="EMBL" id="JAAVLX010000010">
    <property type="protein sequence ID" value="NOJ43293.1"/>
    <property type="molecule type" value="Genomic_DNA"/>
</dbReference>
<dbReference type="PROSITE" id="PS00644">
    <property type="entry name" value="COMPLEX1_51K_1"/>
    <property type="match status" value="1"/>
</dbReference>
<dbReference type="InterPro" id="IPR037225">
    <property type="entry name" value="Nuo51_FMN-bd_sf"/>
</dbReference>
<name>A0A7Y4GWL6_9BRAD</name>
<dbReference type="Pfam" id="PF01512">
    <property type="entry name" value="Complex1_51K"/>
    <property type="match status" value="1"/>
</dbReference>
<comment type="cofactor">
    <cofactor evidence="2">
        <name>[4Fe-4S] cluster</name>
        <dbReference type="ChEBI" id="CHEBI:49883"/>
    </cofactor>
</comment>
<evidence type="ECO:0000256" key="2">
    <source>
        <dbReference type="ARBA" id="ARBA00001966"/>
    </source>
</evidence>
<dbReference type="AlphaFoldDB" id="A0A7Y4GWL6"/>
<dbReference type="Proteomes" id="UP000544122">
    <property type="component" value="Unassembled WGS sequence"/>
</dbReference>
<dbReference type="InterPro" id="IPR037207">
    <property type="entry name" value="Nuop51_4Fe4S-bd_sf"/>
</dbReference>
<dbReference type="Gene3D" id="3.10.20.600">
    <property type="match status" value="1"/>
</dbReference>
<dbReference type="Pfam" id="PF10589">
    <property type="entry name" value="NADH_4Fe-4S"/>
    <property type="match status" value="1"/>
</dbReference>
<evidence type="ECO:0000256" key="6">
    <source>
        <dbReference type="ARBA" id="ARBA00022723"/>
    </source>
</evidence>
<dbReference type="GO" id="GO:0046872">
    <property type="term" value="F:metal ion binding"/>
    <property type="evidence" value="ECO:0007669"/>
    <property type="project" value="UniProtKB-KW"/>
</dbReference>
<dbReference type="CDD" id="cd03063">
    <property type="entry name" value="TRX_Fd_FDH_beta"/>
    <property type="match status" value="1"/>
</dbReference>
<dbReference type="SUPFAM" id="SSF142984">
    <property type="entry name" value="Nqo1 middle domain-like"/>
    <property type="match status" value="1"/>
</dbReference>
<dbReference type="SMART" id="SM00928">
    <property type="entry name" value="NADH_4Fe-4S"/>
    <property type="match status" value="1"/>
</dbReference>
<keyword evidence="7" id="KW-0408">Iron</keyword>
<evidence type="ECO:0000256" key="1">
    <source>
        <dbReference type="ARBA" id="ARBA00001917"/>
    </source>
</evidence>
<comment type="function">
    <text evidence="3">NDH-1 shuttles electrons from NADH, via FMN and iron-sulfur (Fe-S) centers, to quinones in the respiratory chain. The immediate electron acceptor for the enzyme in this species is believed to be ubiquinone. Couples the redox reaction to proton translocation (for every two electrons transferred, four hydrogen ions are translocated across the cytoplasmic membrane), and thus conserves the redox energy in a proton gradient.</text>
</comment>
<dbReference type="InterPro" id="IPR019575">
    <property type="entry name" value="Nuop51_4Fe4S-bd"/>
</dbReference>
<accession>A0A7Y4GWL6</accession>
<proteinExistence type="inferred from homology"/>
<dbReference type="GO" id="GO:0051539">
    <property type="term" value="F:4 iron, 4 sulfur cluster binding"/>
    <property type="evidence" value="ECO:0007669"/>
    <property type="project" value="UniProtKB-KW"/>
</dbReference>
<keyword evidence="11" id="KW-1185">Reference proteome</keyword>
<evidence type="ECO:0000313" key="10">
    <source>
        <dbReference type="EMBL" id="NOJ43293.1"/>
    </source>
</evidence>
<comment type="caution">
    <text evidence="10">The sequence shown here is derived from an EMBL/GenBank/DDBJ whole genome shotgun (WGS) entry which is preliminary data.</text>
</comment>
<dbReference type="Gene3D" id="3.40.50.11540">
    <property type="entry name" value="NADH-ubiquinone oxidoreductase 51kDa subunit"/>
    <property type="match status" value="1"/>
</dbReference>
<protein>
    <submittedName>
        <fullName evidence="10">NADH-quinone oxidoreductase subunit NuoF</fullName>
    </submittedName>
</protein>
<dbReference type="InterPro" id="IPR011538">
    <property type="entry name" value="Nuo51_FMN-bd"/>
</dbReference>